<feature type="binding site" evidence="10">
    <location>
        <begin position="450"/>
        <end position="451"/>
    </location>
    <ligand>
        <name>L-glutamate</name>
        <dbReference type="ChEBI" id="CHEBI:29985"/>
    </ligand>
</feature>
<dbReference type="PROSITE" id="PS51257">
    <property type="entry name" value="PROKAR_LIPOPROTEIN"/>
    <property type="match status" value="1"/>
</dbReference>
<comment type="catalytic activity">
    <reaction evidence="1 11">
        <text>an S-substituted glutathione + H2O = an S-substituted L-cysteinylglycine + L-glutamate</text>
        <dbReference type="Rhea" id="RHEA:59468"/>
        <dbReference type="ChEBI" id="CHEBI:15377"/>
        <dbReference type="ChEBI" id="CHEBI:29985"/>
        <dbReference type="ChEBI" id="CHEBI:90779"/>
        <dbReference type="ChEBI" id="CHEBI:143103"/>
        <dbReference type="EC" id="3.4.19.13"/>
    </reaction>
</comment>
<comment type="caution">
    <text evidence="12">The sequence shown here is derived from an EMBL/GenBank/DDBJ whole genome shotgun (WGS) entry which is preliminary data.</text>
</comment>
<dbReference type="GO" id="GO:0103068">
    <property type="term" value="F:leukotriene C4 gamma-glutamyl transferase activity"/>
    <property type="evidence" value="ECO:0007669"/>
    <property type="project" value="UniProtKB-EC"/>
</dbReference>
<evidence type="ECO:0000313" key="13">
    <source>
        <dbReference type="Proteomes" id="UP000281028"/>
    </source>
</evidence>
<dbReference type="AlphaFoldDB" id="A0A433WA25"/>
<keyword evidence="7 11" id="KW-0012">Acyltransferase</keyword>
<feature type="binding site" evidence="10">
    <location>
        <position position="421"/>
    </location>
    <ligand>
        <name>L-glutamate</name>
        <dbReference type="ChEBI" id="CHEBI:29985"/>
    </ligand>
</feature>
<dbReference type="PRINTS" id="PR01210">
    <property type="entry name" value="GGTRANSPTASE"/>
</dbReference>
<comment type="similarity">
    <text evidence="3 11">Belongs to the gamma-glutamyltransferase family.</text>
</comment>
<accession>A0A433WA25</accession>
<keyword evidence="13" id="KW-1185">Reference proteome</keyword>
<protein>
    <recommendedName>
        <fullName evidence="11">Glutathione hydrolase proenzyme</fullName>
        <ecNumber evidence="11">2.3.2.2</ecNumber>
        <ecNumber evidence="11">3.4.19.13</ecNumber>
    </recommendedName>
    <component>
        <recommendedName>
            <fullName evidence="11">Glutathione hydrolase large chain</fullName>
        </recommendedName>
    </component>
    <component>
        <recommendedName>
            <fullName evidence="11">Glutathione hydrolase small chain</fullName>
        </recommendedName>
    </component>
</protein>
<evidence type="ECO:0000256" key="9">
    <source>
        <dbReference type="PIRSR" id="PIRSR600101-1"/>
    </source>
</evidence>
<dbReference type="EMBL" id="RIAR02000001">
    <property type="protein sequence ID" value="NSL87798.1"/>
    <property type="molecule type" value="Genomic_DNA"/>
</dbReference>
<feature type="active site" description="Nucleophile" evidence="9">
    <location>
        <position position="379"/>
    </location>
</feature>
<name>A0A433WA25_9BACT</name>
<evidence type="ECO:0000256" key="4">
    <source>
        <dbReference type="ARBA" id="ARBA00022679"/>
    </source>
</evidence>
<keyword evidence="11" id="KW-0317">Glutathione biosynthesis</keyword>
<dbReference type="Pfam" id="PF01019">
    <property type="entry name" value="G_glu_transpept"/>
    <property type="match status" value="1"/>
</dbReference>
<keyword evidence="5 11" id="KW-0378">Hydrolase</keyword>
<feature type="binding site" evidence="10">
    <location>
        <position position="107"/>
    </location>
    <ligand>
        <name>L-glutamate</name>
        <dbReference type="ChEBI" id="CHEBI:29985"/>
    </ligand>
</feature>
<reference evidence="12" key="1">
    <citation type="submission" date="2020-05" db="EMBL/GenBank/DDBJ databases">
        <title>Chitinophaga laudate sp. nov., isolated from a tropical peat swamp.</title>
        <authorList>
            <person name="Goh C.B.S."/>
            <person name="Lee M.S."/>
            <person name="Parimannan S."/>
            <person name="Pasbakhsh P."/>
            <person name="Yule C.M."/>
            <person name="Rajandas H."/>
            <person name="Loke S."/>
            <person name="Croft L."/>
            <person name="Tan J.B.L."/>
        </authorList>
    </citation>
    <scope>NUCLEOTIDE SEQUENCE</scope>
    <source>
        <strain evidence="12">Mgbs1</strain>
    </source>
</reference>
<evidence type="ECO:0000256" key="8">
    <source>
        <dbReference type="ARBA" id="ARBA00047417"/>
    </source>
</evidence>
<evidence type="ECO:0000256" key="3">
    <source>
        <dbReference type="ARBA" id="ARBA00009381"/>
    </source>
</evidence>
<evidence type="ECO:0000256" key="7">
    <source>
        <dbReference type="ARBA" id="ARBA00023315"/>
    </source>
</evidence>
<evidence type="ECO:0000256" key="1">
    <source>
        <dbReference type="ARBA" id="ARBA00001049"/>
    </source>
</evidence>
<dbReference type="PANTHER" id="PTHR43199:SF1">
    <property type="entry name" value="GLUTATHIONE HYDROLASE PROENZYME"/>
    <property type="match status" value="1"/>
</dbReference>
<dbReference type="SUPFAM" id="SSF56235">
    <property type="entry name" value="N-terminal nucleophile aminohydrolases (Ntn hydrolases)"/>
    <property type="match status" value="1"/>
</dbReference>
<sequence>MRYLIMIGLAAGSFFTACAQQPVDPIQPFHYNIEKEVTVPRGAVASAHPLASRVGVMILQQGGNAVDAAIATQLALAVVYPGAGNIGGGGFLVAHLTNGRNIAIDYRETAPAKAGRDMYLDSAGNAITQLSIDGHLAAGIPGTIAGIFASMKYAKLPFSKLIDPAIKLAAKGFAITASEAGNLNAARADFERLNTLPTAFVKEQPWKAGDTLLQPELAHTLTLIRNKGAAGFYEGETAAAIVAEMQRGKGIITADDLKNYRAKEREALAFNYKGYTILTMPLPSSGGICLRQMMGMVEKYPLATWGFHSPRAVQLMIEAERRAYADRAQFLGDPDFIKVPVQQLMNKQYITSRMQDFEPMKAGSSTLTKAGVFPESTETTHLSIIDAAGNAVSVTTTLNGHYGSKTVAGKAGFLLNNEMDDFSVKPGVPNMYGLVGNEANAIAPGKRMLSSMTPTIVLKGKQALYSLGTPGGSTIITSVFQTLLNTLEFGLSPANAINKPKFHHQWLPDEVAVEADFPDSTLQALQQMGYKVVKRGPIGHTEIIQRTPATRQLTAVGDKRGDDSVAGF</sequence>
<feature type="binding site" evidence="10">
    <location>
        <begin position="397"/>
        <end position="399"/>
    </location>
    <ligand>
        <name>L-glutamate</name>
        <dbReference type="ChEBI" id="CHEBI:29985"/>
    </ligand>
</feature>
<dbReference type="Gene3D" id="1.10.246.130">
    <property type="match status" value="1"/>
</dbReference>
<dbReference type="InterPro" id="IPR051792">
    <property type="entry name" value="GGT_bact"/>
</dbReference>
<dbReference type="EC" id="3.4.19.13" evidence="11"/>
<comment type="subunit">
    <text evidence="11">This enzyme consists of two polypeptide chains, which are synthesized in precursor form from a single polypeptide.</text>
</comment>
<dbReference type="Proteomes" id="UP000281028">
    <property type="component" value="Unassembled WGS sequence"/>
</dbReference>
<comment type="catalytic activity">
    <reaction evidence="8 11">
        <text>an N-terminal (5-L-glutamyl)-[peptide] + an alpha-amino acid = 5-L-glutamyl amino acid + an N-terminal L-alpha-aminoacyl-[peptide]</text>
        <dbReference type="Rhea" id="RHEA:23904"/>
        <dbReference type="Rhea" id="RHEA-COMP:9780"/>
        <dbReference type="Rhea" id="RHEA-COMP:9795"/>
        <dbReference type="ChEBI" id="CHEBI:77644"/>
        <dbReference type="ChEBI" id="CHEBI:78597"/>
        <dbReference type="ChEBI" id="CHEBI:78599"/>
        <dbReference type="ChEBI" id="CHEBI:78608"/>
        <dbReference type="EC" id="2.3.2.2"/>
    </reaction>
</comment>
<evidence type="ECO:0000256" key="10">
    <source>
        <dbReference type="PIRSR" id="PIRSR600101-2"/>
    </source>
</evidence>
<dbReference type="GO" id="GO:0006751">
    <property type="term" value="P:glutathione catabolic process"/>
    <property type="evidence" value="ECO:0007669"/>
    <property type="project" value="UniProtKB-UniRule"/>
</dbReference>
<comment type="pathway">
    <text evidence="11">Sulfur metabolism; glutathione metabolism.</text>
</comment>
<dbReference type="OrthoDB" id="9781342at2"/>
<keyword evidence="6 11" id="KW-0865">Zymogen</keyword>
<evidence type="ECO:0000313" key="12">
    <source>
        <dbReference type="EMBL" id="NSL87798.1"/>
    </source>
</evidence>
<dbReference type="GO" id="GO:0006750">
    <property type="term" value="P:glutathione biosynthetic process"/>
    <property type="evidence" value="ECO:0007669"/>
    <property type="project" value="UniProtKB-KW"/>
</dbReference>
<dbReference type="InterPro" id="IPR055262">
    <property type="entry name" value="GGT_CS"/>
</dbReference>
<dbReference type="InterPro" id="IPR029055">
    <property type="entry name" value="Ntn_hydrolases_N"/>
</dbReference>
<dbReference type="InterPro" id="IPR000101">
    <property type="entry name" value="GGT_peptidase"/>
</dbReference>
<dbReference type="EC" id="2.3.2.2" evidence="11"/>
<dbReference type="InterPro" id="IPR043137">
    <property type="entry name" value="GGT_ssub_C"/>
</dbReference>
<dbReference type="PROSITE" id="PS00462">
    <property type="entry name" value="G_GLU_TRANSPEPTIDASE"/>
    <property type="match status" value="1"/>
</dbReference>
<proteinExistence type="inferred from homology"/>
<dbReference type="GO" id="GO:0036374">
    <property type="term" value="F:glutathione hydrolase activity"/>
    <property type="evidence" value="ECO:0007669"/>
    <property type="project" value="UniProtKB-UniRule"/>
</dbReference>
<gene>
    <name evidence="12" type="primary">ggt</name>
    <name evidence="12" type="ORF">ECE50_013200</name>
</gene>
<comment type="PTM">
    <text evidence="11">Cleaved by autocatalysis into a large and a small subunit.</text>
</comment>
<dbReference type="PANTHER" id="PTHR43199">
    <property type="entry name" value="GLUTATHIONE HYDROLASE"/>
    <property type="match status" value="1"/>
</dbReference>
<organism evidence="12 13">
    <name type="scientific">Chitinophaga solisilvae</name>
    <dbReference type="NCBI Taxonomy" id="1233460"/>
    <lineage>
        <taxon>Bacteria</taxon>
        <taxon>Pseudomonadati</taxon>
        <taxon>Bacteroidota</taxon>
        <taxon>Chitinophagia</taxon>
        <taxon>Chitinophagales</taxon>
        <taxon>Chitinophagaceae</taxon>
        <taxon>Chitinophaga</taxon>
    </lineage>
</organism>
<comment type="catalytic activity">
    <reaction evidence="2 11">
        <text>glutathione + H2O = L-cysteinylglycine + L-glutamate</text>
        <dbReference type="Rhea" id="RHEA:28807"/>
        <dbReference type="ChEBI" id="CHEBI:15377"/>
        <dbReference type="ChEBI" id="CHEBI:29985"/>
        <dbReference type="ChEBI" id="CHEBI:57925"/>
        <dbReference type="ChEBI" id="CHEBI:61694"/>
        <dbReference type="EC" id="3.4.19.13"/>
    </reaction>
</comment>
<feature type="binding site" evidence="10">
    <location>
        <position position="472"/>
    </location>
    <ligand>
        <name>L-glutamate</name>
        <dbReference type="ChEBI" id="CHEBI:29985"/>
    </ligand>
</feature>
<evidence type="ECO:0000256" key="5">
    <source>
        <dbReference type="ARBA" id="ARBA00022801"/>
    </source>
</evidence>
<dbReference type="InterPro" id="IPR043138">
    <property type="entry name" value="GGT_lsub"/>
</dbReference>
<evidence type="ECO:0000256" key="11">
    <source>
        <dbReference type="RuleBase" id="RU368036"/>
    </source>
</evidence>
<evidence type="ECO:0000256" key="6">
    <source>
        <dbReference type="ARBA" id="ARBA00023145"/>
    </source>
</evidence>
<dbReference type="Gene3D" id="3.60.20.40">
    <property type="match status" value="1"/>
</dbReference>
<keyword evidence="4 11" id="KW-0808">Transferase</keyword>
<evidence type="ECO:0000256" key="2">
    <source>
        <dbReference type="ARBA" id="ARBA00001089"/>
    </source>
</evidence>
<dbReference type="NCBIfam" id="TIGR00066">
    <property type="entry name" value="g_glut_trans"/>
    <property type="match status" value="1"/>
</dbReference>